<feature type="coiled-coil region" evidence="2">
    <location>
        <begin position="29"/>
        <end position="89"/>
    </location>
</feature>
<dbReference type="SUPFAM" id="SSF48452">
    <property type="entry name" value="TPR-like"/>
    <property type="match status" value="1"/>
</dbReference>
<reference evidence="6 7" key="1">
    <citation type="submission" date="2013-04" db="EMBL/GenBank/DDBJ databases">
        <title>Oceanococcus atlanticus 22II-S10r2 Genome Sequencing.</title>
        <authorList>
            <person name="Lai Q."/>
            <person name="Li G."/>
            <person name="Shao Z."/>
        </authorList>
    </citation>
    <scope>NUCLEOTIDE SEQUENCE [LARGE SCALE GENOMIC DNA]</scope>
    <source>
        <strain evidence="6 7">22II-S10r2</strain>
    </source>
</reference>
<dbReference type="InterPro" id="IPR011990">
    <property type="entry name" value="TPR-like_helical_dom_sf"/>
</dbReference>
<dbReference type="NCBIfam" id="TIGR02795">
    <property type="entry name" value="tol_pal_ybgF"/>
    <property type="match status" value="1"/>
</dbReference>
<dbReference type="OrthoDB" id="9768142at2"/>
<evidence type="ECO:0000313" key="7">
    <source>
        <dbReference type="Proteomes" id="UP000192342"/>
    </source>
</evidence>
<dbReference type="InterPro" id="IPR019734">
    <property type="entry name" value="TPR_rpt"/>
</dbReference>
<evidence type="ECO:0000256" key="3">
    <source>
        <dbReference type="PROSITE-ProRule" id="PRU00339"/>
    </source>
</evidence>
<dbReference type="InterPro" id="IPR034706">
    <property type="entry name" value="CpoB"/>
</dbReference>
<comment type="subcellular location">
    <subcellularLocation>
        <location evidence="2">Periplasm</location>
    </subcellularLocation>
</comment>
<dbReference type="GO" id="GO:0043093">
    <property type="term" value="P:FtsZ-dependent cytokinesis"/>
    <property type="evidence" value="ECO:0007669"/>
    <property type="project" value="UniProtKB-UniRule"/>
</dbReference>
<dbReference type="InterPro" id="IPR014162">
    <property type="entry name" value="CpoB_C"/>
</dbReference>
<dbReference type="Pfam" id="PF13525">
    <property type="entry name" value="YfiO"/>
    <property type="match status" value="1"/>
</dbReference>
<comment type="caution">
    <text evidence="6">The sequence shown here is derived from an EMBL/GenBank/DDBJ whole genome shotgun (WGS) entry which is preliminary data.</text>
</comment>
<dbReference type="EMBL" id="AQQV01000003">
    <property type="protein sequence ID" value="ORE86271.1"/>
    <property type="molecule type" value="Genomic_DNA"/>
</dbReference>
<dbReference type="GO" id="GO:0030288">
    <property type="term" value="C:outer membrane-bounded periplasmic space"/>
    <property type="evidence" value="ECO:0007669"/>
    <property type="project" value="UniProtKB-UniRule"/>
</dbReference>
<dbReference type="Proteomes" id="UP000192342">
    <property type="component" value="Unassembled WGS sequence"/>
</dbReference>
<evidence type="ECO:0000259" key="5">
    <source>
        <dbReference type="Pfam" id="PF16331"/>
    </source>
</evidence>
<dbReference type="GO" id="GO:0070206">
    <property type="term" value="P:protein trimerization"/>
    <property type="evidence" value="ECO:0007669"/>
    <property type="project" value="InterPro"/>
</dbReference>
<dbReference type="Pfam" id="PF16331">
    <property type="entry name" value="TolA_bind_tri"/>
    <property type="match status" value="1"/>
</dbReference>
<keyword evidence="2" id="KW-0175">Coiled coil</keyword>
<dbReference type="Gene3D" id="1.25.40.10">
    <property type="entry name" value="Tetratricopeptide repeat domain"/>
    <property type="match status" value="1"/>
</dbReference>
<evidence type="ECO:0000313" key="6">
    <source>
        <dbReference type="EMBL" id="ORE86271.1"/>
    </source>
</evidence>
<gene>
    <name evidence="2" type="primary">cpoB</name>
    <name evidence="6" type="ORF">ATO7_13278</name>
</gene>
<dbReference type="InterPro" id="IPR032519">
    <property type="entry name" value="YbgF_tri"/>
</dbReference>
<evidence type="ECO:0000256" key="1">
    <source>
        <dbReference type="ARBA" id="ARBA00022729"/>
    </source>
</evidence>
<dbReference type="AlphaFoldDB" id="A0A1Y1SCC6"/>
<accession>A0A1Y1SCC6</accession>
<comment type="similarity">
    <text evidence="2">Belongs to the CpoB family.</text>
</comment>
<organism evidence="6 7">
    <name type="scientific">Oceanococcus atlanticus</name>
    <dbReference type="NCBI Taxonomy" id="1317117"/>
    <lineage>
        <taxon>Bacteria</taxon>
        <taxon>Pseudomonadati</taxon>
        <taxon>Pseudomonadota</taxon>
        <taxon>Gammaproteobacteria</taxon>
        <taxon>Chromatiales</taxon>
        <taxon>Oceanococcaceae</taxon>
        <taxon>Oceanococcus</taxon>
    </lineage>
</organism>
<dbReference type="PROSITE" id="PS50005">
    <property type="entry name" value="TPR"/>
    <property type="match status" value="1"/>
</dbReference>
<sequence>MRIPIVLAVAALSGCASMGSEPDPVQLKLNALDAENQELRSELAETQRRLSGLGAVGLGSSVANLEEQVRMLRGQVEELQYKLDRQNERQRALYVDIDTRLQGLEGGSTGGAASALLQEDNNADQKAYLAAFQSLKSGSYDQAVGAFQDFLSKYPESPYAPNAQYWIGEAFYVDRAFDKAWDAFSKVLNRYPASSKASDALLKQGLLRVEQGKNAEARTVLNKVVSDYPNSSAANLARERLQQMGGG</sequence>
<protein>
    <recommendedName>
        <fullName evidence="2">Cell division coordinator CpoB</fullName>
    </recommendedName>
</protein>
<keyword evidence="2" id="KW-0131">Cell cycle</keyword>
<dbReference type="InterPro" id="IPR039565">
    <property type="entry name" value="BamD-like"/>
</dbReference>
<keyword evidence="2" id="KW-0574">Periplasm</keyword>
<evidence type="ECO:0000259" key="4">
    <source>
        <dbReference type="Pfam" id="PF13525"/>
    </source>
</evidence>
<dbReference type="STRING" id="1317117.ATO7_13278"/>
<feature type="domain" description="YbgF trimerisation" evidence="5">
    <location>
        <begin position="60"/>
        <end position="109"/>
    </location>
</feature>
<keyword evidence="2" id="KW-0132">Cell division</keyword>
<keyword evidence="3" id="KW-0802">TPR repeat</keyword>
<evidence type="ECO:0000256" key="2">
    <source>
        <dbReference type="HAMAP-Rule" id="MF_02066"/>
    </source>
</evidence>
<feature type="domain" description="Outer membrane lipoprotein BamD-like" evidence="4">
    <location>
        <begin position="122"/>
        <end position="243"/>
    </location>
</feature>
<dbReference type="HAMAP" id="MF_02066">
    <property type="entry name" value="CpoB"/>
    <property type="match status" value="1"/>
</dbReference>
<comment type="function">
    <text evidence="2">Mediates coordination of peptidoglycan synthesis and outer membrane constriction during cell division.</text>
</comment>
<feature type="repeat" description="TPR" evidence="3">
    <location>
        <begin position="161"/>
        <end position="194"/>
    </location>
</feature>
<proteinExistence type="inferred from homology"/>
<keyword evidence="7" id="KW-1185">Reference proteome</keyword>
<dbReference type="Gene3D" id="1.20.5.110">
    <property type="match status" value="1"/>
</dbReference>
<dbReference type="RefSeq" id="WP_083562495.1">
    <property type="nucleotide sequence ID" value="NZ_AQQV01000003.1"/>
</dbReference>
<dbReference type="PROSITE" id="PS51257">
    <property type="entry name" value="PROKAR_LIPOPROTEIN"/>
    <property type="match status" value="1"/>
</dbReference>
<name>A0A1Y1SCC6_9GAMM</name>
<keyword evidence="1 2" id="KW-0732">Signal</keyword>